<sequence>MVRHQPLQYYEPQLCLSCLTGIYGCRWKRYQRSHDDTTPWERLWFLLLTFTFGLTLTWLYFWWEVHNDYDEFNWYLYNRMGYWSDWSVPILVTTATAFTYIAGLLVLALCHIVVGQQMNLYWLHKIGLVVILASTVVAMSSVAQLWEDEWEVLLISLQGTLPFLHLGALAAVTMLSWIVAGQFARAERSSSQVTILCTFFTVVFALYLAPLTISSPCIMEKKDLGPKPALIGHRGAPMLAPEHTLMSFRKALEQKLYGIQADVTISLDGVPFLMHDATLRRTTNVEQVFPELARRPASMLNWTVLQRLNAGQWFLKTDPFWTASSLSPSDHREAQNQSICSLEELLELAKGNATLLLNLREPPRDHPFRSSFINVTLGTLLRSGFPQHQVMWLPNRQRPFVRKVAPGFQQTSGSKEAVASLQRGHIQWLNLRYTQVSAQELRDYASWNLSVNLYTVNAPWLFSLLWCTGVPSVTSDNTHTLSQVPSPLWIMPPDEYCLMWVTADLISFTLIIGIFVFQKWRLGGIRSYNPEQIMLSAAVHRTSRDVSIMKEKLIFSEISDGVEVSDELSMCSDSSYDTYANSTATPLGPRGGGSHAKTLADRARRGQLRRLLEHVRLPLLAPVYFLEKVEADELLQACGECRPLLLEARACFILGREACALRARPRRFMDLAEVIVVIGGCDRKGLLKLPFTDAYHPGSQRWTPLPNLPGYTRSEFAACALRNDVYVSGGHINSRDVWMFRSHLHTWIKVASLHKGRWRHKMAAVQGQLFAVGGFDGLRRLSSVERYDPFSNTWAATAPLLEAVSSAAVAPSTGQLFVIGGASQDGVNTNKVQCFDPKEDQWSFRSPAPFSQRCLEAVSLEDTIYVVGGLMNKIFTYDPGTDVWGEAAVLPSPVESCGVTVCDGKVHILGGRDDHGESTNRVFTFDPSSGQVEAQPSLQRCTSSHGCVTIVQSLGR</sequence>
<keyword evidence="5" id="KW-0963">Cytoplasm</keyword>
<dbReference type="Proteomes" id="UP000028990">
    <property type="component" value="Unassembled WGS sequence"/>
</dbReference>
<evidence type="ECO:0000256" key="7">
    <source>
        <dbReference type="ARBA" id="ARBA00022801"/>
    </source>
</evidence>
<feature type="transmembrane region" description="Helical" evidence="11">
    <location>
        <begin position="126"/>
        <end position="143"/>
    </location>
</feature>
<dbReference type="GO" id="GO:0005737">
    <property type="term" value="C:cytoplasm"/>
    <property type="evidence" value="ECO:0007669"/>
    <property type="project" value="UniProtKB-SubCell"/>
</dbReference>
<dbReference type="EMBL" id="KN123669">
    <property type="protein sequence ID" value="KFO24041.1"/>
    <property type="molecule type" value="Genomic_DNA"/>
</dbReference>
<evidence type="ECO:0000313" key="14">
    <source>
        <dbReference type="Proteomes" id="UP000028990"/>
    </source>
</evidence>
<feature type="transmembrane region" description="Helical" evidence="11">
    <location>
        <begin position="163"/>
        <end position="181"/>
    </location>
</feature>
<dbReference type="InterPro" id="IPR015915">
    <property type="entry name" value="Kelch-typ_b-propeller"/>
</dbReference>
<comment type="similarity">
    <text evidence="3">Belongs to the glycerophosphoryl diester phosphodiesterase family.</text>
</comment>
<evidence type="ECO:0000256" key="8">
    <source>
        <dbReference type="ARBA" id="ARBA00022989"/>
    </source>
</evidence>
<dbReference type="InterPro" id="IPR006652">
    <property type="entry name" value="Kelch_1"/>
</dbReference>
<dbReference type="Pfam" id="PF01344">
    <property type="entry name" value="Kelch_1"/>
    <property type="match status" value="1"/>
</dbReference>
<dbReference type="PROSITE" id="PS51704">
    <property type="entry name" value="GP_PDE"/>
    <property type="match status" value="1"/>
</dbReference>
<dbReference type="GO" id="GO:0045666">
    <property type="term" value="P:positive regulation of neuron differentiation"/>
    <property type="evidence" value="ECO:0007669"/>
    <property type="project" value="TreeGrafter"/>
</dbReference>
<keyword evidence="4" id="KW-0880">Kelch repeat</keyword>
<feature type="transmembrane region" description="Helical" evidence="11">
    <location>
        <begin position="43"/>
        <end position="63"/>
    </location>
</feature>
<evidence type="ECO:0000256" key="1">
    <source>
        <dbReference type="ARBA" id="ARBA00004127"/>
    </source>
</evidence>
<dbReference type="Gene3D" id="3.20.20.190">
    <property type="entry name" value="Phosphatidylinositol (PI) phosphodiesterase"/>
    <property type="match status" value="1"/>
</dbReference>
<name>A0A091DMK8_FUKDA</name>
<keyword evidence="8 11" id="KW-1133">Transmembrane helix</keyword>
<dbReference type="GO" id="GO:0012505">
    <property type="term" value="C:endomembrane system"/>
    <property type="evidence" value="ECO:0007669"/>
    <property type="project" value="UniProtKB-SubCell"/>
</dbReference>
<dbReference type="PANTHER" id="PTHR23344:SF6">
    <property type="entry name" value="GLYCEROPHOSPHODIESTER PHOSPHODIESTERASE DOMAIN-CONTAINING PROTEIN 5"/>
    <property type="match status" value="1"/>
</dbReference>
<evidence type="ECO:0000256" key="4">
    <source>
        <dbReference type="ARBA" id="ARBA00022441"/>
    </source>
</evidence>
<evidence type="ECO:0000256" key="10">
    <source>
        <dbReference type="ARBA" id="ARBA00023180"/>
    </source>
</evidence>
<evidence type="ECO:0000259" key="12">
    <source>
        <dbReference type="PROSITE" id="PS51704"/>
    </source>
</evidence>
<dbReference type="Gene3D" id="2.120.10.80">
    <property type="entry name" value="Kelch-type beta propeller"/>
    <property type="match status" value="1"/>
</dbReference>
<dbReference type="STRING" id="885580.ENSFDAP00000006838"/>
<keyword evidence="14" id="KW-1185">Reference proteome</keyword>
<dbReference type="GO" id="GO:0005886">
    <property type="term" value="C:plasma membrane"/>
    <property type="evidence" value="ECO:0007669"/>
    <property type="project" value="TreeGrafter"/>
</dbReference>
<dbReference type="Pfam" id="PF03009">
    <property type="entry name" value="GDPD"/>
    <property type="match status" value="1"/>
</dbReference>
<dbReference type="eggNOG" id="KOG2258">
    <property type="taxonomic scope" value="Eukaryota"/>
</dbReference>
<dbReference type="InterPro" id="IPR030395">
    <property type="entry name" value="GP_PDE_dom"/>
</dbReference>
<keyword evidence="10" id="KW-0325">Glycoprotein</keyword>
<evidence type="ECO:0000256" key="5">
    <source>
        <dbReference type="ARBA" id="ARBA00022490"/>
    </source>
</evidence>
<dbReference type="InterPro" id="IPR017946">
    <property type="entry name" value="PLC-like_Pdiesterase_TIM-brl"/>
</dbReference>
<evidence type="ECO:0000256" key="2">
    <source>
        <dbReference type="ARBA" id="ARBA00004496"/>
    </source>
</evidence>
<keyword evidence="6 11" id="KW-0812">Transmembrane</keyword>
<gene>
    <name evidence="13" type="ORF">H920_14640</name>
</gene>
<proteinExistence type="inferred from homology"/>
<dbReference type="SMART" id="SM00612">
    <property type="entry name" value="Kelch"/>
    <property type="match status" value="6"/>
</dbReference>
<feature type="transmembrane region" description="Helical" evidence="11">
    <location>
        <begin position="193"/>
        <end position="213"/>
    </location>
</feature>
<protein>
    <submittedName>
        <fullName evidence="13">Glycerophosphodiester phosphodiesterase domain-containing protein 5</fullName>
    </submittedName>
</protein>
<evidence type="ECO:0000256" key="6">
    <source>
        <dbReference type="ARBA" id="ARBA00022692"/>
    </source>
</evidence>
<dbReference type="SUPFAM" id="SSF117281">
    <property type="entry name" value="Kelch motif"/>
    <property type="match status" value="1"/>
</dbReference>
<dbReference type="PANTHER" id="PTHR23344">
    <property type="entry name" value="GLYCEROPHOSPHORYL DIESTER PHOSPHODIESTERASE"/>
    <property type="match status" value="1"/>
</dbReference>
<evidence type="ECO:0000313" key="13">
    <source>
        <dbReference type="EMBL" id="KFO24041.1"/>
    </source>
</evidence>
<dbReference type="GO" id="GO:0008889">
    <property type="term" value="F:glycerophosphodiester phosphodiesterase activity"/>
    <property type="evidence" value="ECO:0007669"/>
    <property type="project" value="TreeGrafter"/>
</dbReference>
<evidence type="ECO:0000256" key="3">
    <source>
        <dbReference type="ARBA" id="ARBA00007277"/>
    </source>
</evidence>
<accession>A0A091DMK8</accession>
<reference evidence="13 14" key="1">
    <citation type="submission" date="2013-11" db="EMBL/GenBank/DDBJ databases">
        <title>The Damaraland mole rat (Fukomys damarensis) genome and evolution of African mole rats.</title>
        <authorList>
            <person name="Gladyshev V.N."/>
            <person name="Fang X."/>
        </authorList>
    </citation>
    <scope>NUCLEOTIDE SEQUENCE [LARGE SCALE GENOMIC DNA]</scope>
    <source>
        <tissue evidence="13">Liver</tissue>
    </source>
</reference>
<comment type="subcellular location">
    <subcellularLocation>
        <location evidence="2">Cytoplasm</location>
    </subcellularLocation>
    <subcellularLocation>
        <location evidence="1">Endomembrane system</location>
        <topology evidence="1">Multi-pass membrane protein</topology>
    </subcellularLocation>
</comment>
<feature type="domain" description="GP-PDE" evidence="12">
    <location>
        <begin position="228"/>
        <end position="485"/>
    </location>
</feature>
<dbReference type="Pfam" id="PF24681">
    <property type="entry name" value="Kelch_KLHDC2_KLHL20_DRC7"/>
    <property type="match status" value="1"/>
</dbReference>
<keyword evidence="9 11" id="KW-0472">Membrane</keyword>
<evidence type="ECO:0000256" key="11">
    <source>
        <dbReference type="SAM" id="Phobius"/>
    </source>
</evidence>
<dbReference type="PROSITE" id="PS51257">
    <property type="entry name" value="PROKAR_LIPOPROTEIN"/>
    <property type="match status" value="1"/>
</dbReference>
<dbReference type="FunFam" id="3.20.20.190:FF:000028">
    <property type="entry name" value="Glycerophosphodiester phosphodiesterase domain-containing protein 5"/>
    <property type="match status" value="1"/>
</dbReference>
<keyword evidence="7" id="KW-0378">Hydrolase</keyword>
<dbReference type="SUPFAM" id="SSF51695">
    <property type="entry name" value="PLC-like phosphodiesterases"/>
    <property type="match status" value="1"/>
</dbReference>
<dbReference type="Gene3D" id="1.25.40.420">
    <property type="match status" value="1"/>
</dbReference>
<dbReference type="AlphaFoldDB" id="A0A091DMK8"/>
<evidence type="ECO:0000256" key="9">
    <source>
        <dbReference type="ARBA" id="ARBA00023136"/>
    </source>
</evidence>
<feature type="transmembrane region" description="Helical" evidence="11">
    <location>
        <begin position="86"/>
        <end position="114"/>
    </location>
</feature>
<dbReference type="GO" id="GO:0006629">
    <property type="term" value="P:lipid metabolic process"/>
    <property type="evidence" value="ECO:0007669"/>
    <property type="project" value="InterPro"/>
</dbReference>
<organism evidence="13 14">
    <name type="scientific">Fukomys damarensis</name>
    <name type="common">Damaraland mole rat</name>
    <name type="synonym">Cryptomys damarensis</name>
    <dbReference type="NCBI Taxonomy" id="885580"/>
    <lineage>
        <taxon>Eukaryota</taxon>
        <taxon>Metazoa</taxon>
        <taxon>Chordata</taxon>
        <taxon>Craniata</taxon>
        <taxon>Vertebrata</taxon>
        <taxon>Euteleostomi</taxon>
        <taxon>Mammalia</taxon>
        <taxon>Eutheria</taxon>
        <taxon>Euarchontoglires</taxon>
        <taxon>Glires</taxon>
        <taxon>Rodentia</taxon>
        <taxon>Hystricomorpha</taxon>
        <taxon>Bathyergidae</taxon>
        <taxon>Fukomys</taxon>
    </lineage>
</organism>